<reference evidence="4 5" key="1">
    <citation type="submission" date="2018-09" db="EMBL/GenBank/DDBJ databases">
        <title>Streptomyces sp. nov. DS1-2, an endophytic actinomycete isolated from roots of Dendrobium scabrilingue.</title>
        <authorList>
            <person name="Kuncharoen N."/>
            <person name="Kudo T."/>
            <person name="Ohkuma M."/>
            <person name="Yuki M."/>
            <person name="Tanasupawat S."/>
        </authorList>
    </citation>
    <scope>NUCLEOTIDE SEQUENCE [LARGE SCALE GENOMIC DNA]</scope>
    <source>
        <strain evidence="2 5">AZ1-7</strain>
        <strain evidence="3 4">DS1-2</strain>
    </source>
</reference>
<dbReference type="SMART" id="SM00347">
    <property type="entry name" value="HTH_MARR"/>
    <property type="match status" value="1"/>
</dbReference>
<keyword evidence="4" id="KW-1185">Reference proteome</keyword>
<protein>
    <submittedName>
        <fullName evidence="2">MarR family transcriptional regulator</fullName>
    </submittedName>
</protein>
<dbReference type="InterPro" id="IPR000835">
    <property type="entry name" value="HTH_MarR-typ"/>
</dbReference>
<dbReference type="InterPro" id="IPR036388">
    <property type="entry name" value="WH-like_DNA-bd_sf"/>
</dbReference>
<dbReference type="InterPro" id="IPR039422">
    <property type="entry name" value="MarR/SlyA-like"/>
</dbReference>
<dbReference type="InterPro" id="IPR036390">
    <property type="entry name" value="WH_DNA-bd_sf"/>
</dbReference>
<dbReference type="Proteomes" id="UP000275024">
    <property type="component" value="Unassembled WGS sequence"/>
</dbReference>
<dbReference type="PANTHER" id="PTHR33164:SF57">
    <property type="entry name" value="MARR-FAMILY TRANSCRIPTIONAL REGULATOR"/>
    <property type="match status" value="1"/>
</dbReference>
<dbReference type="Pfam" id="PF12802">
    <property type="entry name" value="MarR_2"/>
    <property type="match status" value="1"/>
</dbReference>
<dbReference type="OrthoDB" id="7774677at2"/>
<gene>
    <name evidence="3" type="ORF">D7318_19260</name>
    <name evidence="2" type="ORF">D7319_21900</name>
</gene>
<comment type="caution">
    <text evidence="2">The sequence shown here is derived from an EMBL/GenBank/DDBJ whole genome shotgun (WGS) entry which is preliminary data.</text>
</comment>
<dbReference type="SUPFAM" id="SSF46785">
    <property type="entry name" value="Winged helix' DNA-binding domain"/>
    <property type="match status" value="1"/>
</dbReference>
<evidence type="ECO:0000313" key="3">
    <source>
        <dbReference type="EMBL" id="RKN20289.1"/>
    </source>
</evidence>
<evidence type="ECO:0000313" key="2">
    <source>
        <dbReference type="EMBL" id="RKN06452.1"/>
    </source>
</evidence>
<dbReference type="PANTHER" id="PTHR33164">
    <property type="entry name" value="TRANSCRIPTIONAL REGULATOR, MARR FAMILY"/>
    <property type="match status" value="1"/>
</dbReference>
<dbReference type="GO" id="GO:0003700">
    <property type="term" value="F:DNA-binding transcription factor activity"/>
    <property type="evidence" value="ECO:0007669"/>
    <property type="project" value="InterPro"/>
</dbReference>
<dbReference type="PROSITE" id="PS50995">
    <property type="entry name" value="HTH_MARR_2"/>
    <property type="match status" value="1"/>
</dbReference>
<evidence type="ECO:0000259" key="1">
    <source>
        <dbReference type="PROSITE" id="PS50995"/>
    </source>
</evidence>
<dbReference type="AlphaFoldDB" id="A0A3A9W113"/>
<sequence>MEDAHARDIAAIEAAVVALRRTYKRRAPARLAARRGERPVRHGQLPDAVFELLDAIESSAARGETLTVSEAAAVLGVDQPRSSRLTAQALAAGLLRREADHHDGRRSLLALTPEGHDVLLRIRGFRRRVIAEATADWPDTDRATLARLLTRFVRDVDPG</sequence>
<organism evidence="2 5">
    <name type="scientific">Streptomyces radicis</name>
    <dbReference type="NCBI Taxonomy" id="1750517"/>
    <lineage>
        <taxon>Bacteria</taxon>
        <taxon>Bacillati</taxon>
        <taxon>Actinomycetota</taxon>
        <taxon>Actinomycetes</taxon>
        <taxon>Kitasatosporales</taxon>
        <taxon>Streptomycetaceae</taxon>
        <taxon>Streptomyces</taxon>
    </lineage>
</organism>
<evidence type="ECO:0000313" key="4">
    <source>
        <dbReference type="Proteomes" id="UP000268652"/>
    </source>
</evidence>
<proteinExistence type="predicted"/>
<dbReference type="EMBL" id="RBDY01000014">
    <property type="protein sequence ID" value="RKN20289.1"/>
    <property type="molecule type" value="Genomic_DNA"/>
</dbReference>
<name>A0A3A9W113_9ACTN</name>
<accession>A0A3A9W113</accession>
<feature type="domain" description="HTH marR-type" evidence="1">
    <location>
        <begin position="5"/>
        <end position="154"/>
    </location>
</feature>
<evidence type="ECO:0000313" key="5">
    <source>
        <dbReference type="Proteomes" id="UP000275024"/>
    </source>
</evidence>
<dbReference type="Proteomes" id="UP000268652">
    <property type="component" value="Unassembled WGS sequence"/>
</dbReference>
<dbReference type="GO" id="GO:0006950">
    <property type="term" value="P:response to stress"/>
    <property type="evidence" value="ECO:0007669"/>
    <property type="project" value="TreeGrafter"/>
</dbReference>
<dbReference type="Gene3D" id="1.10.10.10">
    <property type="entry name" value="Winged helix-like DNA-binding domain superfamily/Winged helix DNA-binding domain"/>
    <property type="match status" value="1"/>
</dbReference>
<dbReference type="RefSeq" id="WP_120698349.1">
    <property type="nucleotide sequence ID" value="NZ_RBDX01000020.1"/>
</dbReference>
<dbReference type="EMBL" id="RBDX01000020">
    <property type="protein sequence ID" value="RKN06452.1"/>
    <property type="molecule type" value="Genomic_DNA"/>
</dbReference>